<comment type="catalytic activity">
    <reaction evidence="3">
        <text>a 5'-end (N(2),N(7)-dimethyl 5'-triphosphoguanosine)-ribonucleoside in snoRNA + S-adenosyl-L-methionine = a 5'-end (N(2),N(2),N(7)-trimethyl 5'-triphosphoguanosine)-ribonucleoside in snoRNA + S-adenosyl-L-homocysteine + H(+)</text>
        <dbReference type="Rhea" id="RHEA:78507"/>
        <dbReference type="Rhea" id="RHEA-COMP:19088"/>
        <dbReference type="Rhea" id="RHEA-COMP:19090"/>
        <dbReference type="ChEBI" id="CHEBI:15378"/>
        <dbReference type="ChEBI" id="CHEBI:57856"/>
        <dbReference type="ChEBI" id="CHEBI:59789"/>
        <dbReference type="ChEBI" id="CHEBI:167623"/>
        <dbReference type="ChEBI" id="CHEBI:172880"/>
    </reaction>
    <physiologicalReaction direction="left-to-right" evidence="3">
        <dbReference type="Rhea" id="RHEA:78508"/>
    </physiologicalReaction>
</comment>
<dbReference type="Gene3D" id="3.40.50.150">
    <property type="entry name" value="Vaccinia Virus protein VP39"/>
    <property type="match status" value="1"/>
</dbReference>
<dbReference type="PANTHER" id="PTHR14741:SF32">
    <property type="entry name" value="TRIMETHYLGUANOSINE SYNTHASE"/>
    <property type="match status" value="1"/>
</dbReference>
<gene>
    <name evidence="8" type="ORF">BLNAU_470</name>
</gene>
<evidence type="ECO:0000313" key="8">
    <source>
        <dbReference type="EMBL" id="KAK2964554.1"/>
    </source>
</evidence>
<evidence type="ECO:0000256" key="1">
    <source>
        <dbReference type="ARBA" id="ARBA00018517"/>
    </source>
</evidence>
<accession>A0ABQ9YLC6</accession>
<comment type="catalytic activity">
    <reaction evidence="6">
        <text>a 5'-end (N(7)-methyl 5'-triphosphoguanosine)-ribonucleoside in snRNA + S-adenosyl-L-methionine = a 5'-end (N(2),N(7)-dimethyl 5'-triphosphoguanosine)-ribonucleoside in snRNA + S-adenosyl-L-homocysteine + H(+)</text>
        <dbReference type="Rhea" id="RHEA:78471"/>
        <dbReference type="Rhea" id="RHEA-COMP:19085"/>
        <dbReference type="Rhea" id="RHEA-COMP:19087"/>
        <dbReference type="ChEBI" id="CHEBI:15378"/>
        <dbReference type="ChEBI" id="CHEBI:57856"/>
        <dbReference type="ChEBI" id="CHEBI:59789"/>
        <dbReference type="ChEBI" id="CHEBI:156461"/>
        <dbReference type="ChEBI" id="CHEBI:172880"/>
    </reaction>
    <physiologicalReaction direction="left-to-right" evidence="6">
        <dbReference type="Rhea" id="RHEA:78472"/>
    </physiologicalReaction>
</comment>
<evidence type="ECO:0000256" key="3">
    <source>
        <dbReference type="ARBA" id="ARBA00047418"/>
    </source>
</evidence>
<dbReference type="EMBL" id="JARBJD010000002">
    <property type="protein sequence ID" value="KAK2964554.1"/>
    <property type="molecule type" value="Genomic_DNA"/>
</dbReference>
<dbReference type="InterPro" id="IPR029063">
    <property type="entry name" value="SAM-dependent_MTases_sf"/>
</dbReference>
<evidence type="ECO:0000256" key="5">
    <source>
        <dbReference type="ARBA" id="ARBA00048763"/>
    </source>
</evidence>
<evidence type="ECO:0000256" key="4">
    <source>
        <dbReference type="ARBA" id="ARBA00048740"/>
    </source>
</evidence>
<keyword evidence="8" id="KW-0489">Methyltransferase</keyword>
<dbReference type="CDD" id="cd02440">
    <property type="entry name" value="AdoMet_MTases"/>
    <property type="match status" value="1"/>
</dbReference>
<keyword evidence="9" id="KW-1185">Reference proteome</keyword>
<evidence type="ECO:0000313" key="9">
    <source>
        <dbReference type="Proteomes" id="UP001281761"/>
    </source>
</evidence>
<protein>
    <recommendedName>
        <fullName evidence="1">Trimethylguanosine synthase</fullName>
    </recommendedName>
    <alternativeName>
        <fullName evidence="7">Cap-specific guanine-N(2) methyltransferase</fullName>
    </alternativeName>
</protein>
<sequence length="471" mass="53926">MSGPYATFDSVIALLSSGTTKEDRDVQESLLYEIEELLRSGKSLTDLFSEGGGFVQFGTFSDQPRSIQSSLENKHFRFEDDEDHPIEVKHEVISRLDVDDSEDDEIEAITELPQKKKRTHSTKLTREQKEMRRFGLDHTMAHYYHQRYQLFALFDRGINLDRDSWFSVTPESIALHHAQRLRCDVILDGFCGAGGNAIQFAFTCNHVIAIDKDPMKLELAKSNAQVYGVMNRIEFILGDFMELARNNAFRDRTIDVVFLAPPWGGINYEGRKKWMAKDESDKEEKHFNVFEGTRMVFDSDDESGRIIPNEPLPAKSPNTSDFYSLSTQMQPEPALEILKAAMHISDKVAFSLPRNCNPLEVEEMCQTAHHWKHQQQTSPDADTQIEGSGKAQIDDLFEIEPNFVDDSWIGYVLPQITTVNADSEPDESVRKPKMITMYYGQGIAHNWTPDRQEFERNMHTQIASTFFSTLN</sequence>
<proteinExistence type="inferred from homology"/>
<dbReference type="InterPro" id="IPR019012">
    <property type="entry name" value="RNA_cap_Gua-N2-MeTrfase"/>
</dbReference>
<keyword evidence="8" id="KW-0808">Transferase</keyword>
<dbReference type="GO" id="GO:0032259">
    <property type="term" value="P:methylation"/>
    <property type="evidence" value="ECO:0007669"/>
    <property type="project" value="UniProtKB-KW"/>
</dbReference>
<comment type="catalytic activity">
    <reaction evidence="4">
        <text>a 5'-end (N(7)-methyl 5'-triphosphoguanosine)-ribonucleoside in snoRNA + S-adenosyl-L-methionine = a 5'-end (N(2),N(7)-dimethyl 5'-triphosphoguanosine)-ribonucleoside in snoRNA + S-adenosyl-L-homocysteine + H(+)</text>
        <dbReference type="Rhea" id="RHEA:78475"/>
        <dbReference type="Rhea" id="RHEA-COMP:19086"/>
        <dbReference type="Rhea" id="RHEA-COMP:19088"/>
        <dbReference type="ChEBI" id="CHEBI:15378"/>
        <dbReference type="ChEBI" id="CHEBI:57856"/>
        <dbReference type="ChEBI" id="CHEBI:59789"/>
        <dbReference type="ChEBI" id="CHEBI:156461"/>
        <dbReference type="ChEBI" id="CHEBI:172880"/>
    </reaction>
    <physiologicalReaction direction="left-to-right" evidence="4">
        <dbReference type="Rhea" id="RHEA:78476"/>
    </physiologicalReaction>
</comment>
<dbReference type="Proteomes" id="UP001281761">
    <property type="component" value="Unassembled WGS sequence"/>
</dbReference>
<evidence type="ECO:0000256" key="2">
    <source>
        <dbReference type="ARBA" id="ARBA00025783"/>
    </source>
</evidence>
<comment type="similarity">
    <text evidence="2">Belongs to the methyltransferase superfamily. Trimethylguanosine synthase family.</text>
</comment>
<evidence type="ECO:0000256" key="6">
    <source>
        <dbReference type="ARBA" id="ARBA00049075"/>
    </source>
</evidence>
<comment type="caution">
    <text evidence="8">The sequence shown here is derived from an EMBL/GenBank/DDBJ whole genome shotgun (WGS) entry which is preliminary data.</text>
</comment>
<dbReference type="GO" id="GO:0008168">
    <property type="term" value="F:methyltransferase activity"/>
    <property type="evidence" value="ECO:0007669"/>
    <property type="project" value="UniProtKB-KW"/>
</dbReference>
<comment type="catalytic activity">
    <reaction evidence="5">
        <text>a 5'-end (N(2),N(7)-dimethyl 5'-triphosphoguanosine)-ribonucleoside in snRNA + S-adenosyl-L-methionine = a 5'-end (N(2),N(2),N(7)-trimethyl 5'-triphosphoguanosine)-ribonucleoside in snRNA + S-adenosyl-L-homocysteine + H(+)</text>
        <dbReference type="Rhea" id="RHEA:78479"/>
        <dbReference type="Rhea" id="RHEA-COMP:19087"/>
        <dbReference type="Rhea" id="RHEA-COMP:19089"/>
        <dbReference type="ChEBI" id="CHEBI:15378"/>
        <dbReference type="ChEBI" id="CHEBI:57856"/>
        <dbReference type="ChEBI" id="CHEBI:59789"/>
        <dbReference type="ChEBI" id="CHEBI:167623"/>
        <dbReference type="ChEBI" id="CHEBI:172880"/>
    </reaction>
    <physiologicalReaction direction="left-to-right" evidence="5">
        <dbReference type="Rhea" id="RHEA:78480"/>
    </physiologicalReaction>
</comment>
<reference evidence="8 9" key="1">
    <citation type="journal article" date="2022" name="bioRxiv">
        <title>Genomics of Preaxostyla Flagellates Illuminates Evolutionary Transitions and the Path Towards Mitochondrial Loss.</title>
        <authorList>
            <person name="Novak L.V.F."/>
            <person name="Treitli S.C."/>
            <person name="Pyrih J."/>
            <person name="Halakuc P."/>
            <person name="Pipaliya S.V."/>
            <person name="Vacek V."/>
            <person name="Brzon O."/>
            <person name="Soukal P."/>
            <person name="Eme L."/>
            <person name="Dacks J.B."/>
            <person name="Karnkowska A."/>
            <person name="Elias M."/>
            <person name="Hampl V."/>
        </authorList>
    </citation>
    <scope>NUCLEOTIDE SEQUENCE [LARGE SCALE GENOMIC DNA]</scope>
    <source>
        <strain evidence="8">NAU3</strain>
        <tissue evidence="8">Gut</tissue>
    </source>
</reference>
<dbReference type="SUPFAM" id="SSF53335">
    <property type="entry name" value="S-adenosyl-L-methionine-dependent methyltransferases"/>
    <property type="match status" value="1"/>
</dbReference>
<dbReference type="Pfam" id="PF09445">
    <property type="entry name" value="Methyltransf_15"/>
    <property type="match status" value="1"/>
</dbReference>
<organism evidence="8 9">
    <name type="scientific">Blattamonas nauphoetae</name>
    <dbReference type="NCBI Taxonomy" id="2049346"/>
    <lineage>
        <taxon>Eukaryota</taxon>
        <taxon>Metamonada</taxon>
        <taxon>Preaxostyla</taxon>
        <taxon>Oxymonadida</taxon>
        <taxon>Blattamonas</taxon>
    </lineage>
</organism>
<name>A0ABQ9YLC6_9EUKA</name>
<evidence type="ECO:0000256" key="7">
    <source>
        <dbReference type="ARBA" id="ARBA00049790"/>
    </source>
</evidence>
<dbReference type="PANTHER" id="PTHR14741">
    <property type="entry name" value="S-ADENOSYLMETHIONINE-DEPENDENT METHYLTRANSFERASE RELATED"/>
    <property type="match status" value="1"/>
</dbReference>